<feature type="signal peptide" evidence="7">
    <location>
        <begin position="1"/>
        <end position="18"/>
    </location>
</feature>
<dbReference type="PANTHER" id="PTHR16172">
    <property type="entry name" value="MAJOR FACILITATOR SUPERFAMILY DOMAIN-CONTAINING PROTEIN 6-LIKE"/>
    <property type="match status" value="1"/>
</dbReference>
<comment type="similarity">
    <text evidence="2">Belongs to the major facilitator superfamily. MFSD6 family.</text>
</comment>
<organism evidence="9 10">
    <name type="scientific">Hesseltinella vesiculosa</name>
    <dbReference type="NCBI Taxonomy" id="101127"/>
    <lineage>
        <taxon>Eukaryota</taxon>
        <taxon>Fungi</taxon>
        <taxon>Fungi incertae sedis</taxon>
        <taxon>Mucoromycota</taxon>
        <taxon>Mucoromycotina</taxon>
        <taxon>Mucoromycetes</taxon>
        <taxon>Mucorales</taxon>
        <taxon>Cunninghamellaceae</taxon>
        <taxon>Hesseltinella</taxon>
    </lineage>
</organism>
<feature type="transmembrane region" description="Helical" evidence="6">
    <location>
        <begin position="289"/>
        <end position="312"/>
    </location>
</feature>
<dbReference type="AlphaFoldDB" id="A0A1X2GQC5"/>
<dbReference type="Gene3D" id="1.20.1250.20">
    <property type="entry name" value="MFS general substrate transporter like domains"/>
    <property type="match status" value="2"/>
</dbReference>
<comment type="subcellular location">
    <subcellularLocation>
        <location evidence="1">Membrane</location>
        <topology evidence="1">Multi-pass membrane protein</topology>
    </subcellularLocation>
</comment>
<dbReference type="EMBL" id="MCGT01000006">
    <property type="protein sequence ID" value="ORX59023.1"/>
    <property type="molecule type" value="Genomic_DNA"/>
</dbReference>
<reference evidence="9 10" key="1">
    <citation type="submission" date="2016-07" db="EMBL/GenBank/DDBJ databases">
        <title>Pervasive Adenine N6-methylation of Active Genes in Fungi.</title>
        <authorList>
            <consortium name="DOE Joint Genome Institute"/>
            <person name="Mondo S.J."/>
            <person name="Dannebaum R.O."/>
            <person name="Kuo R.C."/>
            <person name="Labutti K."/>
            <person name="Haridas S."/>
            <person name="Kuo A."/>
            <person name="Salamov A."/>
            <person name="Ahrendt S.R."/>
            <person name="Lipzen A."/>
            <person name="Sullivan W."/>
            <person name="Andreopoulos W.B."/>
            <person name="Clum A."/>
            <person name="Lindquist E."/>
            <person name="Daum C."/>
            <person name="Ramamoorthy G.K."/>
            <person name="Gryganskyi A."/>
            <person name="Culley D."/>
            <person name="Magnuson J.K."/>
            <person name="James T.Y."/>
            <person name="O'Malley M.A."/>
            <person name="Stajich J.E."/>
            <person name="Spatafora J.W."/>
            <person name="Visel A."/>
            <person name="Grigoriev I.V."/>
        </authorList>
    </citation>
    <scope>NUCLEOTIDE SEQUENCE [LARGE SCALE GENOMIC DNA]</scope>
    <source>
        <strain evidence="9 10">NRRL 3301</strain>
    </source>
</reference>
<keyword evidence="4 6" id="KW-1133">Transmembrane helix</keyword>
<sequence length="476" mass="51424">MYLLCKLLYVAVFALLSAAPPYLPIYYHDALGFSSNQIGIVLAIAPFIQSAACPLWTWLVDQKPQWHGLAMSLTSLLGGIAVMGIMMMGRLVASPSVHIDMSTLVMLTSCMALAFAFFTLPNVSLVDSAVMKILGPNKILYGQQRLWGSVSCGLTILIVGQLISMTNDLDMLFYVFGGSTILFAFFALFVRVGERPGDEEDKLDKENAKLMASTNHGYQSFHQENDTVHLFKAPTTQSFREEVHDALESFGHLDLGLTLSTISTVDQTLAHALDQGTGASMSILCSIPVLTFLSSTLLLGISLSMIVNFLFLFQGTDLKIPASWIGWNGPTGGVTELLSFCFAKQLTERFGVATMVVVAHMATAIRCIGYTLLVPQSMLTNVLALCLQTLHGIGFGLFWATAVSEIDGFFPPEQRSMAQGILGGLHAGLGTGIGALIGGFLYEDFGAFGLFWTAALLCFLSTAIFLIGRLPRFASS</sequence>
<dbReference type="Proteomes" id="UP000242146">
    <property type="component" value="Unassembled WGS sequence"/>
</dbReference>
<dbReference type="GO" id="GO:0016020">
    <property type="term" value="C:membrane"/>
    <property type="evidence" value="ECO:0007669"/>
    <property type="project" value="UniProtKB-SubCell"/>
</dbReference>
<dbReference type="PROSITE" id="PS50850">
    <property type="entry name" value="MFS"/>
    <property type="match status" value="1"/>
</dbReference>
<feature type="transmembrane region" description="Helical" evidence="6">
    <location>
        <begin position="104"/>
        <end position="125"/>
    </location>
</feature>
<feature type="transmembrane region" description="Helical" evidence="6">
    <location>
        <begin position="379"/>
        <end position="400"/>
    </location>
</feature>
<feature type="transmembrane region" description="Helical" evidence="6">
    <location>
        <begin position="71"/>
        <end position="92"/>
    </location>
</feature>
<evidence type="ECO:0000256" key="7">
    <source>
        <dbReference type="SAM" id="SignalP"/>
    </source>
</evidence>
<evidence type="ECO:0000256" key="4">
    <source>
        <dbReference type="ARBA" id="ARBA00022989"/>
    </source>
</evidence>
<accession>A0A1X2GQC5</accession>
<dbReference type="GO" id="GO:0022857">
    <property type="term" value="F:transmembrane transporter activity"/>
    <property type="evidence" value="ECO:0007669"/>
    <property type="project" value="InterPro"/>
</dbReference>
<dbReference type="Pfam" id="PF12832">
    <property type="entry name" value="MFS_1_like"/>
    <property type="match status" value="1"/>
</dbReference>
<feature type="chain" id="PRO_5012349177" description="Major facilitator superfamily (MFS) profile domain-containing protein" evidence="7">
    <location>
        <begin position="19"/>
        <end position="476"/>
    </location>
</feature>
<comment type="caution">
    <text evidence="9">The sequence shown here is derived from an EMBL/GenBank/DDBJ whole genome shotgun (WGS) entry which is preliminary data.</text>
</comment>
<dbReference type="InterPro" id="IPR051717">
    <property type="entry name" value="MFS_MFSD6"/>
</dbReference>
<dbReference type="PANTHER" id="PTHR16172:SF41">
    <property type="entry name" value="MAJOR FACILITATOR SUPERFAMILY DOMAIN-CONTAINING PROTEIN 6-LIKE"/>
    <property type="match status" value="1"/>
</dbReference>
<gene>
    <name evidence="9" type="ORF">DM01DRAFT_1333614</name>
</gene>
<evidence type="ECO:0000259" key="8">
    <source>
        <dbReference type="PROSITE" id="PS50850"/>
    </source>
</evidence>
<protein>
    <recommendedName>
        <fullName evidence="8">Major facilitator superfamily (MFS) profile domain-containing protein</fullName>
    </recommendedName>
</protein>
<feature type="transmembrane region" description="Helical" evidence="6">
    <location>
        <begin position="171"/>
        <end position="190"/>
    </location>
</feature>
<evidence type="ECO:0000313" key="9">
    <source>
        <dbReference type="EMBL" id="ORX59023.1"/>
    </source>
</evidence>
<feature type="transmembrane region" description="Helical" evidence="6">
    <location>
        <begin position="448"/>
        <end position="468"/>
    </location>
</feature>
<feature type="transmembrane region" description="Helical" evidence="6">
    <location>
        <begin position="421"/>
        <end position="442"/>
    </location>
</feature>
<name>A0A1X2GQC5_9FUNG</name>
<dbReference type="InterPro" id="IPR036259">
    <property type="entry name" value="MFS_trans_sf"/>
</dbReference>
<dbReference type="InterPro" id="IPR024989">
    <property type="entry name" value="MFS_assoc_dom"/>
</dbReference>
<dbReference type="InterPro" id="IPR020846">
    <property type="entry name" value="MFS_dom"/>
</dbReference>
<evidence type="ECO:0000256" key="1">
    <source>
        <dbReference type="ARBA" id="ARBA00004141"/>
    </source>
</evidence>
<feature type="transmembrane region" description="Helical" evidence="6">
    <location>
        <begin position="350"/>
        <end position="373"/>
    </location>
</feature>
<dbReference type="OrthoDB" id="515887at2759"/>
<keyword evidence="3 6" id="KW-0812">Transmembrane</keyword>
<keyword evidence="5 6" id="KW-0472">Membrane</keyword>
<keyword evidence="10" id="KW-1185">Reference proteome</keyword>
<evidence type="ECO:0000256" key="5">
    <source>
        <dbReference type="ARBA" id="ARBA00023136"/>
    </source>
</evidence>
<evidence type="ECO:0000313" key="10">
    <source>
        <dbReference type="Proteomes" id="UP000242146"/>
    </source>
</evidence>
<feature type="transmembrane region" description="Helical" evidence="6">
    <location>
        <begin position="38"/>
        <end position="59"/>
    </location>
</feature>
<proteinExistence type="inferred from homology"/>
<feature type="transmembrane region" description="Helical" evidence="6">
    <location>
        <begin position="146"/>
        <end position="165"/>
    </location>
</feature>
<dbReference type="SUPFAM" id="SSF103473">
    <property type="entry name" value="MFS general substrate transporter"/>
    <property type="match status" value="2"/>
</dbReference>
<evidence type="ECO:0000256" key="3">
    <source>
        <dbReference type="ARBA" id="ARBA00022692"/>
    </source>
</evidence>
<feature type="domain" description="Major facilitator superfamily (MFS) profile" evidence="8">
    <location>
        <begin position="288"/>
        <end position="476"/>
    </location>
</feature>
<keyword evidence="7" id="KW-0732">Signal</keyword>
<evidence type="ECO:0000256" key="6">
    <source>
        <dbReference type="SAM" id="Phobius"/>
    </source>
</evidence>
<evidence type="ECO:0000256" key="2">
    <source>
        <dbReference type="ARBA" id="ARBA00005241"/>
    </source>
</evidence>